<keyword evidence="1" id="KW-0472">Membrane</keyword>
<comment type="caution">
    <text evidence="2">The sequence shown here is derived from an EMBL/GenBank/DDBJ whole genome shotgun (WGS) entry which is preliminary data.</text>
</comment>
<proteinExistence type="predicted"/>
<keyword evidence="1" id="KW-1133">Transmembrane helix</keyword>
<accession>A0A934N442</accession>
<evidence type="ECO:0000313" key="2">
    <source>
        <dbReference type="EMBL" id="MBJ7599855.1"/>
    </source>
</evidence>
<evidence type="ECO:0000313" key="3">
    <source>
        <dbReference type="Proteomes" id="UP000612893"/>
    </source>
</evidence>
<reference evidence="2" key="1">
    <citation type="submission" date="2020-10" db="EMBL/GenBank/DDBJ databases">
        <title>Ca. Dormibacterota MAGs.</title>
        <authorList>
            <person name="Montgomery K."/>
        </authorList>
    </citation>
    <scope>NUCLEOTIDE SEQUENCE [LARGE SCALE GENOMIC DNA]</scope>
    <source>
        <strain evidence="2">SC8812_S17_10</strain>
    </source>
</reference>
<feature type="transmembrane region" description="Helical" evidence="1">
    <location>
        <begin position="6"/>
        <end position="23"/>
    </location>
</feature>
<dbReference type="RefSeq" id="WP_338203484.1">
    <property type="nucleotide sequence ID" value="NZ_JAEKNR010000176.1"/>
</dbReference>
<dbReference type="EMBL" id="JAEKNR010000176">
    <property type="protein sequence ID" value="MBJ7599855.1"/>
    <property type="molecule type" value="Genomic_DNA"/>
</dbReference>
<keyword evidence="3" id="KW-1185">Reference proteome</keyword>
<feature type="transmembrane region" description="Helical" evidence="1">
    <location>
        <begin position="60"/>
        <end position="78"/>
    </location>
</feature>
<sequence length="80" mass="8186">MKVYTAVQLLEVLLFAGILLYGLLAHRPSLTVLGGGLLVGKAVLNVLAPEGGTVLRRSVLGYGVGALYVVAGVLLVKLGA</sequence>
<gene>
    <name evidence="2" type="ORF">JF922_17480</name>
</gene>
<evidence type="ECO:0000256" key="1">
    <source>
        <dbReference type="SAM" id="Phobius"/>
    </source>
</evidence>
<dbReference type="Proteomes" id="UP000612893">
    <property type="component" value="Unassembled WGS sequence"/>
</dbReference>
<name>A0A934N442_9BACT</name>
<keyword evidence="1" id="KW-0812">Transmembrane</keyword>
<dbReference type="AlphaFoldDB" id="A0A934N442"/>
<organism evidence="2 3">
    <name type="scientific">Candidatus Nephthysia bennettiae</name>
    <dbReference type="NCBI Taxonomy" id="3127016"/>
    <lineage>
        <taxon>Bacteria</taxon>
        <taxon>Bacillati</taxon>
        <taxon>Candidatus Dormiibacterota</taxon>
        <taxon>Candidatus Dormibacteria</taxon>
        <taxon>Candidatus Dormibacterales</taxon>
        <taxon>Candidatus Dormibacteraceae</taxon>
        <taxon>Candidatus Nephthysia</taxon>
    </lineage>
</organism>
<protein>
    <submittedName>
        <fullName evidence="2">Uncharacterized protein</fullName>
    </submittedName>
</protein>